<dbReference type="Gene3D" id="3.30.60.30">
    <property type="match status" value="1"/>
</dbReference>
<evidence type="ECO:0000313" key="3">
    <source>
        <dbReference type="EMBL" id="QNP52193.1"/>
    </source>
</evidence>
<dbReference type="PROSITE" id="PS51257">
    <property type="entry name" value="PROKAR_LIPOPROTEIN"/>
    <property type="match status" value="1"/>
</dbReference>
<evidence type="ECO:0000256" key="1">
    <source>
        <dbReference type="SAM" id="SignalP"/>
    </source>
</evidence>
<dbReference type="RefSeq" id="WP_187732452.1">
    <property type="nucleotide sequence ID" value="NZ_BMFN01000002.1"/>
</dbReference>
<accession>A0A7H0GV77</accession>
<dbReference type="KEGG" id="hqi:H9L05_20380"/>
<proteinExistence type="predicted"/>
<protein>
    <recommendedName>
        <fullName evidence="2">Kazal-like domain-containing protein</fullName>
    </recommendedName>
</protein>
<dbReference type="Proteomes" id="UP000516093">
    <property type="component" value="Chromosome"/>
</dbReference>
<feature type="domain" description="Kazal-like" evidence="2">
    <location>
        <begin position="20"/>
        <end position="73"/>
    </location>
</feature>
<keyword evidence="1" id="KW-0732">Signal</keyword>
<reference evidence="3 4" key="1">
    <citation type="submission" date="2020-08" db="EMBL/GenBank/DDBJ databases">
        <title>Genome sequence of Hymenobacter qilianensis JCM 19763T.</title>
        <authorList>
            <person name="Hyun D.-W."/>
            <person name="Bae J.-W."/>
        </authorList>
    </citation>
    <scope>NUCLEOTIDE SEQUENCE [LARGE SCALE GENOMIC DNA]</scope>
    <source>
        <strain evidence="3 4">JCM 19763</strain>
    </source>
</reference>
<dbReference type="Pfam" id="PF00050">
    <property type="entry name" value="Kazal_1"/>
    <property type="match status" value="1"/>
</dbReference>
<organism evidence="3 4">
    <name type="scientific">Hymenobacter qilianensis</name>
    <dbReference type="NCBI Taxonomy" id="1385715"/>
    <lineage>
        <taxon>Bacteria</taxon>
        <taxon>Pseudomonadati</taxon>
        <taxon>Bacteroidota</taxon>
        <taxon>Cytophagia</taxon>
        <taxon>Cytophagales</taxon>
        <taxon>Hymenobacteraceae</taxon>
        <taxon>Hymenobacter</taxon>
    </lineage>
</organism>
<keyword evidence="4" id="KW-1185">Reference proteome</keyword>
<dbReference type="AlphaFoldDB" id="A0A7H0GV77"/>
<sequence length="73" mass="7476">MKKVLSCLLLVTLMACNSDSDPDPNCIDKSKISSGPCPANVDPVCGCDGKTYGNACEAGRAGVISTTPGPCQR</sequence>
<dbReference type="InterPro" id="IPR002350">
    <property type="entry name" value="Kazal_dom"/>
</dbReference>
<dbReference type="PROSITE" id="PS51465">
    <property type="entry name" value="KAZAL_2"/>
    <property type="match status" value="1"/>
</dbReference>
<feature type="signal peptide" evidence="1">
    <location>
        <begin position="1"/>
        <end position="20"/>
    </location>
</feature>
<dbReference type="CDD" id="cd00104">
    <property type="entry name" value="KAZAL_FS"/>
    <property type="match status" value="1"/>
</dbReference>
<feature type="chain" id="PRO_5028850616" description="Kazal-like domain-containing protein" evidence="1">
    <location>
        <begin position="21"/>
        <end position="73"/>
    </location>
</feature>
<dbReference type="InterPro" id="IPR036058">
    <property type="entry name" value="Kazal_dom_sf"/>
</dbReference>
<gene>
    <name evidence="3" type="ORF">H9L05_20380</name>
</gene>
<name>A0A7H0GV77_9BACT</name>
<dbReference type="EMBL" id="CP060784">
    <property type="protein sequence ID" value="QNP52193.1"/>
    <property type="molecule type" value="Genomic_DNA"/>
</dbReference>
<evidence type="ECO:0000313" key="4">
    <source>
        <dbReference type="Proteomes" id="UP000516093"/>
    </source>
</evidence>
<evidence type="ECO:0000259" key="2">
    <source>
        <dbReference type="PROSITE" id="PS51465"/>
    </source>
</evidence>
<dbReference type="SUPFAM" id="SSF100895">
    <property type="entry name" value="Kazal-type serine protease inhibitors"/>
    <property type="match status" value="1"/>
</dbReference>